<evidence type="ECO:0000256" key="1">
    <source>
        <dbReference type="SAM" id="MobiDB-lite"/>
    </source>
</evidence>
<proteinExistence type="predicted"/>
<accession>A0AAN9BH81</accession>
<organism evidence="2 3">
    <name type="scientific">Littorina saxatilis</name>
    <dbReference type="NCBI Taxonomy" id="31220"/>
    <lineage>
        <taxon>Eukaryota</taxon>
        <taxon>Metazoa</taxon>
        <taxon>Spiralia</taxon>
        <taxon>Lophotrochozoa</taxon>
        <taxon>Mollusca</taxon>
        <taxon>Gastropoda</taxon>
        <taxon>Caenogastropoda</taxon>
        <taxon>Littorinimorpha</taxon>
        <taxon>Littorinoidea</taxon>
        <taxon>Littorinidae</taxon>
        <taxon>Littorina</taxon>
    </lineage>
</organism>
<dbReference type="Proteomes" id="UP001374579">
    <property type="component" value="Unassembled WGS sequence"/>
</dbReference>
<evidence type="ECO:0000313" key="2">
    <source>
        <dbReference type="EMBL" id="KAK7105164.1"/>
    </source>
</evidence>
<feature type="compositionally biased region" description="Polar residues" evidence="1">
    <location>
        <begin position="833"/>
        <end position="843"/>
    </location>
</feature>
<gene>
    <name evidence="2" type="ORF">V1264_016578</name>
</gene>
<feature type="compositionally biased region" description="Basic and acidic residues" evidence="1">
    <location>
        <begin position="568"/>
        <end position="578"/>
    </location>
</feature>
<dbReference type="EMBL" id="JBAMIC010000007">
    <property type="protein sequence ID" value="KAK7105164.1"/>
    <property type="molecule type" value="Genomic_DNA"/>
</dbReference>
<feature type="region of interest" description="Disordered" evidence="1">
    <location>
        <begin position="1"/>
        <end position="38"/>
    </location>
</feature>
<feature type="compositionally biased region" description="Polar residues" evidence="1">
    <location>
        <begin position="1"/>
        <end position="31"/>
    </location>
</feature>
<feature type="region of interest" description="Disordered" evidence="1">
    <location>
        <begin position="804"/>
        <end position="843"/>
    </location>
</feature>
<keyword evidence="3" id="KW-1185">Reference proteome</keyword>
<protein>
    <submittedName>
        <fullName evidence="2">Uncharacterized protein</fullName>
    </submittedName>
</protein>
<feature type="region of interest" description="Disordered" evidence="1">
    <location>
        <begin position="554"/>
        <end position="585"/>
    </location>
</feature>
<evidence type="ECO:0000313" key="3">
    <source>
        <dbReference type="Proteomes" id="UP001374579"/>
    </source>
</evidence>
<comment type="caution">
    <text evidence="2">The sequence shown here is derived from an EMBL/GenBank/DDBJ whole genome shotgun (WGS) entry which is preliminary data.</text>
</comment>
<dbReference type="AlphaFoldDB" id="A0AAN9BH81"/>
<name>A0AAN9BH81_9CAEN</name>
<reference evidence="2 3" key="1">
    <citation type="submission" date="2024-02" db="EMBL/GenBank/DDBJ databases">
        <title>Chromosome-scale genome assembly of the rough periwinkle Littorina saxatilis.</title>
        <authorList>
            <person name="De Jode A."/>
            <person name="Faria R."/>
            <person name="Formenti G."/>
            <person name="Sims Y."/>
            <person name="Smith T.P."/>
            <person name="Tracey A."/>
            <person name="Wood J.M.D."/>
            <person name="Zagrodzka Z.B."/>
            <person name="Johannesson K."/>
            <person name="Butlin R.K."/>
            <person name="Leder E.H."/>
        </authorList>
    </citation>
    <scope>NUCLEOTIDE SEQUENCE [LARGE SCALE GENOMIC DNA]</scope>
    <source>
        <strain evidence="2">Snail1</strain>
        <tissue evidence="2">Muscle</tissue>
    </source>
</reference>
<sequence>MDRLGSSSNLHTTRSQLAPYSVPKQATSRSIKTVGGRSARHNITLIGTSHQKQKGRSDADKMKLKIMRRLTQKLRQDFPRLQETSYLSPPVHFNRVSYRAHEVCGMTVKVLTPNPQLSDARSDESLQRLHSILSALVTALSDVMFVVFGLDFDNYLNNAQGLLVTDDVEKQGSSQSHEGVTLEEGQQSTGSAQRVCTHCRHSHVTMETPITATDTKHAEPAPDLSVFARPRDLDSSLQRGSFDILVIHRHHGVMIFDVKAVGDAFPMSEDLQTIHSQHALIRKKVARSLKQLDKAETVLRYLLHDLTGHRDLPVRKGLMLPNLEKQTVHTALLQDSQLAKDYEQCMGASSLDSALQRCLFRDDVPAIGCSTDINDHIITRIRSHWWDSLVGGASELHPCMDCELYENIIARFGGAATAQHVNTAHSPRAQVTTLPQAVLHTSLCFADPVLTSHQVDILKTKSSRVYLTGPPGSAKTLMLQLKAQDSMLCGKAVLVVSLWEGSEAVSRHIHHKVSEEARSPDQSPQLFINKTPRLADILDDIKLWMKTRSEPAQQSGFRSHHLGTRINSDYERSSREADLAGDSELGPPRVVSLPIPVIECGVNSKNGHMAGARGFVPGAVGGYPSSKPGRERTVCIVIDEAPWFLGTFVVEVDKLFGKEHVEIWAASSFPGWMPNTFQEVVLNQNLRCPPVVIKEMQRGSAYNSFNRHLHTSLDAGVLAGMPPPTDGPPVIRIQHSKHQDEKADCTDVWDCLRCGEEVASFLTEDLVIAPCNNADEASQGEQLHFSDVLISGFVPALADVKTKRGKNRTDDDKLSAEPMDTETVVSPPVRAQSGHTQGTHRAQSGHTHAFLEGLERGHVLCEIIPRGTTPPSRGSLDKPELRNRVQVAEPVSVAGLERPVVVVIGTSDVRKTYPRYVDPWFDVVSRCTSQLIVVGDVELGVETPLGNMTITD</sequence>